<protein>
    <submittedName>
        <fullName evidence="2">Uncharacterized protein</fullName>
    </submittedName>
</protein>
<comment type="caution">
    <text evidence="2">The sequence shown here is derived from an EMBL/GenBank/DDBJ whole genome shotgun (WGS) entry which is preliminary data.</text>
</comment>
<evidence type="ECO:0000256" key="1">
    <source>
        <dbReference type="SAM" id="SignalP"/>
    </source>
</evidence>
<gene>
    <name evidence="2" type="ORF">EYF80_036123</name>
</gene>
<reference evidence="2 3" key="1">
    <citation type="submission" date="2019-03" db="EMBL/GenBank/DDBJ databases">
        <title>First draft genome of Liparis tanakae, snailfish: a comprehensive survey of snailfish specific genes.</title>
        <authorList>
            <person name="Kim W."/>
            <person name="Song I."/>
            <person name="Jeong J.-H."/>
            <person name="Kim D."/>
            <person name="Kim S."/>
            <person name="Ryu S."/>
            <person name="Song J.Y."/>
            <person name="Lee S.K."/>
        </authorList>
    </citation>
    <scope>NUCLEOTIDE SEQUENCE [LARGE SCALE GENOMIC DNA]</scope>
    <source>
        <tissue evidence="2">Muscle</tissue>
    </source>
</reference>
<organism evidence="2 3">
    <name type="scientific">Liparis tanakae</name>
    <name type="common">Tanaka's snailfish</name>
    <dbReference type="NCBI Taxonomy" id="230148"/>
    <lineage>
        <taxon>Eukaryota</taxon>
        <taxon>Metazoa</taxon>
        <taxon>Chordata</taxon>
        <taxon>Craniata</taxon>
        <taxon>Vertebrata</taxon>
        <taxon>Euteleostomi</taxon>
        <taxon>Actinopterygii</taxon>
        <taxon>Neopterygii</taxon>
        <taxon>Teleostei</taxon>
        <taxon>Neoteleostei</taxon>
        <taxon>Acanthomorphata</taxon>
        <taxon>Eupercaria</taxon>
        <taxon>Perciformes</taxon>
        <taxon>Cottioidei</taxon>
        <taxon>Cottales</taxon>
        <taxon>Liparidae</taxon>
        <taxon>Liparis</taxon>
    </lineage>
</organism>
<dbReference type="AlphaFoldDB" id="A0A4Z2GJH1"/>
<feature type="signal peptide" evidence="1">
    <location>
        <begin position="1"/>
        <end position="18"/>
    </location>
</feature>
<sequence>MNSMLILFSISLITRPGGVLVSKGEDMSSSLCHAAFHIRNNEVETSLWLVQGKLNVDHCWEDGELNVALRRKREEELGSNGAIVGDHLVVERKMLIARQLVSAMPREVLLSFVHGLGERLLPIPLLGFNVGTDRTQEFFCSESLDTVATCNGKRS</sequence>
<keyword evidence="3" id="KW-1185">Reference proteome</keyword>
<accession>A0A4Z2GJH1</accession>
<dbReference type="Proteomes" id="UP000314294">
    <property type="component" value="Unassembled WGS sequence"/>
</dbReference>
<feature type="chain" id="PRO_5021452603" evidence="1">
    <location>
        <begin position="19"/>
        <end position="155"/>
    </location>
</feature>
<dbReference type="EMBL" id="SRLO01000509">
    <property type="protein sequence ID" value="TNN53657.1"/>
    <property type="molecule type" value="Genomic_DNA"/>
</dbReference>
<evidence type="ECO:0000313" key="2">
    <source>
        <dbReference type="EMBL" id="TNN53657.1"/>
    </source>
</evidence>
<proteinExistence type="predicted"/>
<evidence type="ECO:0000313" key="3">
    <source>
        <dbReference type="Proteomes" id="UP000314294"/>
    </source>
</evidence>
<keyword evidence="1" id="KW-0732">Signal</keyword>
<name>A0A4Z2GJH1_9TELE</name>